<dbReference type="Proteomes" id="UP000188268">
    <property type="component" value="Unassembled WGS sequence"/>
</dbReference>
<name>A0A1R3I1G3_COCAP</name>
<dbReference type="Gramene" id="OMO76422">
    <property type="protein sequence ID" value="OMO76422"/>
    <property type="gene ID" value="CCACVL1_15662"/>
</dbReference>
<feature type="compositionally biased region" description="Polar residues" evidence="1">
    <location>
        <begin position="1"/>
        <end position="31"/>
    </location>
</feature>
<gene>
    <name evidence="2" type="ORF">CCACVL1_15662</name>
</gene>
<keyword evidence="3" id="KW-1185">Reference proteome</keyword>
<dbReference type="EMBL" id="AWWV01010883">
    <property type="protein sequence ID" value="OMO76422.1"/>
    <property type="molecule type" value="Genomic_DNA"/>
</dbReference>
<feature type="compositionally biased region" description="Basic and acidic residues" evidence="1">
    <location>
        <begin position="35"/>
        <end position="49"/>
    </location>
</feature>
<comment type="caution">
    <text evidence="2">The sequence shown here is derived from an EMBL/GenBank/DDBJ whole genome shotgun (WGS) entry which is preliminary data.</text>
</comment>
<proteinExistence type="predicted"/>
<reference evidence="2 3" key="1">
    <citation type="submission" date="2013-09" db="EMBL/GenBank/DDBJ databases">
        <title>Corchorus capsularis genome sequencing.</title>
        <authorList>
            <person name="Alam M."/>
            <person name="Haque M.S."/>
            <person name="Islam M.S."/>
            <person name="Emdad E.M."/>
            <person name="Islam M.M."/>
            <person name="Ahmed B."/>
            <person name="Halim A."/>
            <person name="Hossen Q.M.M."/>
            <person name="Hossain M.Z."/>
            <person name="Ahmed R."/>
            <person name="Khan M.M."/>
            <person name="Islam R."/>
            <person name="Rashid M.M."/>
            <person name="Khan S.A."/>
            <person name="Rahman M.S."/>
            <person name="Alam M."/>
        </authorList>
    </citation>
    <scope>NUCLEOTIDE SEQUENCE [LARGE SCALE GENOMIC DNA]</scope>
    <source>
        <strain evidence="3">cv. CVL-1</strain>
        <tissue evidence="2">Whole seedling</tissue>
    </source>
</reference>
<evidence type="ECO:0000313" key="2">
    <source>
        <dbReference type="EMBL" id="OMO76422.1"/>
    </source>
</evidence>
<evidence type="ECO:0000256" key="1">
    <source>
        <dbReference type="SAM" id="MobiDB-lite"/>
    </source>
</evidence>
<evidence type="ECO:0000313" key="3">
    <source>
        <dbReference type="Proteomes" id="UP000188268"/>
    </source>
</evidence>
<sequence length="72" mass="8064">MTTPDSRPQTYDASNSSKVRPKNEASNQTLPTDTTARRWDTADTNFVKKELKKRKRSDNGLGESASTDEAFL</sequence>
<dbReference type="AlphaFoldDB" id="A0A1R3I1G3"/>
<organism evidence="2 3">
    <name type="scientific">Corchorus capsularis</name>
    <name type="common">Jute</name>
    <dbReference type="NCBI Taxonomy" id="210143"/>
    <lineage>
        <taxon>Eukaryota</taxon>
        <taxon>Viridiplantae</taxon>
        <taxon>Streptophyta</taxon>
        <taxon>Embryophyta</taxon>
        <taxon>Tracheophyta</taxon>
        <taxon>Spermatophyta</taxon>
        <taxon>Magnoliopsida</taxon>
        <taxon>eudicotyledons</taxon>
        <taxon>Gunneridae</taxon>
        <taxon>Pentapetalae</taxon>
        <taxon>rosids</taxon>
        <taxon>malvids</taxon>
        <taxon>Malvales</taxon>
        <taxon>Malvaceae</taxon>
        <taxon>Grewioideae</taxon>
        <taxon>Apeibeae</taxon>
        <taxon>Corchorus</taxon>
    </lineage>
</organism>
<accession>A0A1R3I1G3</accession>
<protein>
    <submittedName>
        <fullName evidence="2">Uncharacterized protein</fullName>
    </submittedName>
</protein>
<feature type="region of interest" description="Disordered" evidence="1">
    <location>
        <begin position="1"/>
        <end position="72"/>
    </location>
</feature>